<organism evidence="1 2">
    <name type="scientific">Pseudoalteromonas piscicida</name>
    <dbReference type="NCBI Taxonomy" id="43662"/>
    <lineage>
        <taxon>Bacteria</taxon>
        <taxon>Pseudomonadati</taxon>
        <taxon>Pseudomonadota</taxon>
        <taxon>Gammaproteobacteria</taxon>
        <taxon>Alteromonadales</taxon>
        <taxon>Pseudoalteromonadaceae</taxon>
        <taxon>Pseudoalteromonas</taxon>
    </lineage>
</organism>
<gene>
    <name evidence="1" type="ORF">CEX98_08555</name>
</gene>
<evidence type="ECO:0000313" key="1">
    <source>
        <dbReference type="EMBL" id="PCK32146.1"/>
    </source>
</evidence>
<keyword evidence="2" id="KW-1185">Reference proteome</keyword>
<proteinExistence type="predicted"/>
<reference evidence="2" key="1">
    <citation type="journal article" date="2019" name="Genome Announc.">
        <title>Draft Genome Sequence of Pseudoalteromonas piscicida Strain 36Y ROTHPW, an Hypersaline Seawater Isolate from the South Coast of Sonora, Mexico.</title>
        <authorList>
            <person name="Sanchez-Diaz R."/>
            <person name="Molina-Garza Z.J."/>
            <person name="Cruz-Suarez L.E."/>
            <person name="Selvin J."/>
            <person name="Kiran G.S."/>
            <person name="Ibarra-Gamez J.C."/>
            <person name="Gomez-Gil B."/>
            <person name="Galaviz-Silva L."/>
        </authorList>
    </citation>
    <scope>NUCLEOTIDE SEQUENCE [LARGE SCALE GENOMIC DNA]</scope>
    <source>
        <strain evidence="2">36Y_RITHPW</strain>
    </source>
</reference>
<feature type="non-terminal residue" evidence="1">
    <location>
        <position position="1"/>
    </location>
</feature>
<comment type="caution">
    <text evidence="1">The sequence shown here is derived from an EMBL/GenBank/DDBJ whole genome shotgun (WGS) entry which is preliminary data.</text>
</comment>
<accession>A0A2A5JRX1</accession>
<dbReference type="AlphaFoldDB" id="A0A2A5JRX1"/>
<sequence>DQNSVLNLNVLAVDSTTFRYPDPEGNAEVLSFISESYKPYHRLRLARWMGVETRMIMSTSFDRGNVG</sequence>
<protein>
    <submittedName>
        <fullName evidence="1">Uncharacterized protein</fullName>
    </submittedName>
</protein>
<dbReference type="Proteomes" id="UP000228621">
    <property type="component" value="Unassembled WGS sequence"/>
</dbReference>
<dbReference type="EMBL" id="NKHF01000038">
    <property type="protein sequence ID" value="PCK32146.1"/>
    <property type="molecule type" value="Genomic_DNA"/>
</dbReference>
<evidence type="ECO:0000313" key="2">
    <source>
        <dbReference type="Proteomes" id="UP000228621"/>
    </source>
</evidence>
<name>A0A2A5JRX1_PSEO7</name>